<dbReference type="InterPro" id="IPR012677">
    <property type="entry name" value="Nucleotide-bd_a/b_plait_sf"/>
</dbReference>
<organism evidence="3">
    <name type="scientific">Phallusia mammillata</name>
    <dbReference type="NCBI Taxonomy" id="59560"/>
    <lineage>
        <taxon>Eukaryota</taxon>
        <taxon>Metazoa</taxon>
        <taxon>Chordata</taxon>
        <taxon>Tunicata</taxon>
        <taxon>Ascidiacea</taxon>
        <taxon>Phlebobranchia</taxon>
        <taxon>Ascidiidae</taxon>
        <taxon>Phallusia</taxon>
    </lineage>
</organism>
<dbReference type="InterPro" id="IPR006931">
    <property type="entry name" value="Calcipressin"/>
</dbReference>
<dbReference type="GO" id="GO:0003676">
    <property type="term" value="F:nucleic acid binding"/>
    <property type="evidence" value="ECO:0007669"/>
    <property type="project" value="InterPro"/>
</dbReference>
<name>A0A6F9DQN4_9ASCI</name>
<dbReference type="GO" id="GO:0008597">
    <property type="term" value="F:calcium-dependent protein serine/threonine phosphatase regulator activity"/>
    <property type="evidence" value="ECO:0007669"/>
    <property type="project" value="TreeGrafter"/>
</dbReference>
<reference evidence="3" key="1">
    <citation type="submission" date="2020-04" db="EMBL/GenBank/DDBJ databases">
        <authorList>
            <person name="Neveu A P."/>
        </authorList>
    </citation>
    <scope>NUCLEOTIDE SEQUENCE</scope>
    <source>
        <tissue evidence="3">Whole embryo</tissue>
    </source>
</reference>
<comment type="function">
    <text evidence="2">Inhibits calcineurin-dependent transcriptional responses by binding to the catalytic domain of calcineurin A. Could play a role during central nervous system development.</text>
</comment>
<sequence length="212" mass="23363">MKTDVCDLNIEGMDVSESTDEDMTGSTTSDNCHDIPTILYACNVHESVYTSENQRRAFEDLFCGIGPAQFIYLPSFRRVRINYETAQQATEARISLDQICFCGQSIGLYFGQLASSDNTSTSLVPPVNEKTFLISPPASPPVGWQSKEESEPVFNFDLISALVELTPGESHELHRATSSTPSVVVHICEDHTDAQGNKIAQNKIQQTRRPGA</sequence>
<dbReference type="GO" id="GO:0019722">
    <property type="term" value="P:calcium-mediated signaling"/>
    <property type="evidence" value="ECO:0007669"/>
    <property type="project" value="InterPro"/>
</dbReference>
<dbReference type="PANTHER" id="PTHR10300:SF14">
    <property type="entry name" value="PROTEIN SARAH"/>
    <property type="match status" value="1"/>
</dbReference>
<protein>
    <submittedName>
        <fullName evidence="3">Calcipressin-1-like</fullName>
    </submittedName>
</protein>
<dbReference type="Pfam" id="PF04847">
    <property type="entry name" value="Calcipressin"/>
    <property type="match status" value="1"/>
</dbReference>
<dbReference type="AlphaFoldDB" id="A0A6F9DQN4"/>
<dbReference type="Gene3D" id="3.30.70.330">
    <property type="match status" value="1"/>
</dbReference>
<dbReference type="PANTHER" id="PTHR10300">
    <property type="entry name" value="CALCIPRESSIN"/>
    <property type="match status" value="1"/>
</dbReference>
<evidence type="ECO:0000256" key="1">
    <source>
        <dbReference type="ARBA" id="ARBA00008209"/>
    </source>
</evidence>
<dbReference type="SUPFAM" id="SSF54928">
    <property type="entry name" value="RNA-binding domain, RBD"/>
    <property type="match status" value="1"/>
</dbReference>
<dbReference type="GO" id="GO:0005737">
    <property type="term" value="C:cytoplasm"/>
    <property type="evidence" value="ECO:0007669"/>
    <property type="project" value="TreeGrafter"/>
</dbReference>
<evidence type="ECO:0000256" key="2">
    <source>
        <dbReference type="ARBA" id="ARBA00024927"/>
    </source>
</evidence>
<dbReference type="GO" id="GO:0005634">
    <property type="term" value="C:nucleus"/>
    <property type="evidence" value="ECO:0007669"/>
    <property type="project" value="TreeGrafter"/>
</dbReference>
<accession>A0A6F9DQN4</accession>
<dbReference type="CDD" id="cd12434">
    <property type="entry name" value="RRM_RCAN_like"/>
    <property type="match status" value="1"/>
</dbReference>
<comment type="similarity">
    <text evidence="1">Belongs to the RCAN family.</text>
</comment>
<dbReference type="EMBL" id="LR789629">
    <property type="protein sequence ID" value="CAB3265491.1"/>
    <property type="molecule type" value="mRNA"/>
</dbReference>
<dbReference type="InterPro" id="IPR035979">
    <property type="entry name" value="RBD_domain_sf"/>
</dbReference>
<evidence type="ECO:0000313" key="3">
    <source>
        <dbReference type="EMBL" id="CAB3265491.1"/>
    </source>
</evidence>
<proteinExistence type="evidence at transcript level"/>
<gene>
    <name evidence="3" type="primary">Rcan1</name>
</gene>